<feature type="coiled-coil region" evidence="4">
    <location>
        <begin position="6"/>
        <end position="98"/>
    </location>
</feature>
<proteinExistence type="predicted"/>
<gene>
    <name evidence="7" type="ORF">QQF64_034029</name>
</gene>
<dbReference type="InterPro" id="IPR058030">
    <property type="entry name" value="TRIM8/14/16/25/29/45/65_CC"/>
</dbReference>
<dbReference type="Gene3D" id="2.60.120.920">
    <property type="match status" value="1"/>
</dbReference>
<keyword evidence="1" id="KW-0479">Metal-binding</keyword>
<feature type="domain" description="TRIM8/14/16/25/29/45/65 coiled-coil region" evidence="6">
    <location>
        <begin position="6"/>
        <end position="146"/>
    </location>
</feature>
<evidence type="ECO:0000313" key="8">
    <source>
        <dbReference type="Proteomes" id="UP001558613"/>
    </source>
</evidence>
<keyword evidence="2" id="KW-0863">Zinc-finger</keyword>
<dbReference type="InterPro" id="IPR051051">
    <property type="entry name" value="E3_ubiq-ligase_TRIM/RNF"/>
</dbReference>
<feature type="region of interest" description="Disordered" evidence="5">
    <location>
        <begin position="230"/>
        <end position="259"/>
    </location>
</feature>
<reference evidence="7 8" key="1">
    <citation type="submission" date="2023-09" db="EMBL/GenBank/DDBJ databases">
        <authorList>
            <person name="Wang M."/>
        </authorList>
    </citation>
    <scope>NUCLEOTIDE SEQUENCE [LARGE SCALE GENOMIC DNA]</scope>
    <source>
        <strain evidence="7">GT-2023</strain>
        <tissue evidence="7">Liver</tissue>
    </source>
</reference>
<evidence type="ECO:0000256" key="4">
    <source>
        <dbReference type="SAM" id="Coils"/>
    </source>
</evidence>
<dbReference type="InterPro" id="IPR043136">
    <property type="entry name" value="B30.2/SPRY_sf"/>
</dbReference>
<evidence type="ECO:0000256" key="1">
    <source>
        <dbReference type="ARBA" id="ARBA00022723"/>
    </source>
</evidence>
<dbReference type="Proteomes" id="UP001558613">
    <property type="component" value="Unassembled WGS sequence"/>
</dbReference>
<evidence type="ECO:0000256" key="3">
    <source>
        <dbReference type="ARBA" id="ARBA00022833"/>
    </source>
</evidence>
<dbReference type="EMBL" id="JAYMGO010000009">
    <property type="protein sequence ID" value="KAL1268666.1"/>
    <property type="molecule type" value="Genomic_DNA"/>
</dbReference>
<dbReference type="PANTHER" id="PTHR25465">
    <property type="entry name" value="B-BOX DOMAIN CONTAINING"/>
    <property type="match status" value="1"/>
</dbReference>
<evidence type="ECO:0000259" key="6">
    <source>
        <dbReference type="Pfam" id="PF25600"/>
    </source>
</evidence>
<protein>
    <recommendedName>
        <fullName evidence="6">TRIM8/14/16/25/29/45/65 coiled-coil region domain-containing protein</fullName>
    </recommendedName>
</protein>
<feature type="region of interest" description="Disordered" evidence="5">
    <location>
        <begin position="332"/>
        <end position="352"/>
    </location>
</feature>
<comment type="caution">
    <text evidence="7">The sequence shown here is derived from an EMBL/GenBank/DDBJ whole genome shotgun (WGS) entry which is preliminary data.</text>
</comment>
<evidence type="ECO:0000256" key="2">
    <source>
        <dbReference type="ARBA" id="ARBA00022771"/>
    </source>
</evidence>
<evidence type="ECO:0000313" key="7">
    <source>
        <dbReference type="EMBL" id="KAL1268666.1"/>
    </source>
</evidence>
<keyword evidence="4" id="KW-0175">Coiled coil</keyword>
<evidence type="ECO:0000256" key="5">
    <source>
        <dbReference type="SAM" id="MobiDB-lite"/>
    </source>
</evidence>
<keyword evidence="3" id="KW-0862">Zinc</keyword>
<name>A0ABR3MVN4_9TELE</name>
<accession>A0ABR3MVN4</accession>
<sequence length="391" mass="42647">MFQQRIQQREKDLKQLREAVESHKLSAQTAVEDSERIFTEHIRSIERRCSEAKQQIRDHEKASVSQAEGLVGGLEQEINDLRRRHAELEQLLQTKDHIYLLKSFQCLSALPECTDIPNIPPSSVFSFDSMRESLHQLRDKLEDFFKEELKKIPDKVTFTNMVPRTRNDFLQYYLQLTLDPNTAHKRLHLSNRNRVPATPPLSAASPSAHPYLTIGAVDSPRVSQLPSALWLEDPSAPPPASESWTPPRPSDPAAALWHLAPSSPSSTIDPLAPPGSLVPTAPLRSASVLDRSGYAAALRISASASVAGATCSALALRILGVALDHRLSASGSTSTCSATVGQPHGVVSPSSTMAPPSIGSAVGYRHSWDLGSPWLLLLQVPPVFSLAPPSG</sequence>
<organism evidence="7 8">
    <name type="scientific">Cirrhinus molitorella</name>
    <name type="common">mud carp</name>
    <dbReference type="NCBI Taxonomy" id="172907"/>
    <lineage>
        <taxon>Eukaryota</taxon>
        <taxon>Metazoa</taxon>
        <taxon>Chordata</taxon>
        <taxon>Craniata</taxon>
        <taxon>Vertebrata</taxon>
        <taxon>Euteleostomi</taxon>
        <taxon>Actinopterygii</taxon>
        <taxon>Neopterygii</taxon>
        <taxon>Teleostei</taxon>
        <taxon>Ostariophysi</taxon>
        <taxon>Cypriniformes</taxon>
        <taxon>Cyprinidae</taxon>
        <taxon>Labeoninae</taxon>
        <taxon>Labeonini</taxon>
        <taxon>Cirrhinus</taxon>
    </lineage>
</organism>
<dbReference type="Pfam" id="PF25600">
    <property type="entry name" value="TRIM_CC"/>
    <property type="match status" value="1"/>
</dbReference>
<feature type="compositionally biased region" description="Pro residues" evidence="5">
    <location>
        <begin position="235"/>
        <end position="250"/>
    </location>
</feature>
<keyword evidence="8" id="KW-1185">Reference proteome</keyword>
<dbReference type="PANTHER" id="PTHR25465:SF5">
    <property type="entry name" value="E3 UBIQUITIN_ISG15 LIGASE TRIM25-RELATED"/>
    <property type="match status" value="1"/>
</dbReference>